<keyword evidence="4" id="KW-0813">Transport</keyword>
<keyword evidence="5" id="KW-1185">Reference proteome</keyword>
<dbReference type="InterPro" id="IPR050490">
    <property type="entry name" value="Bact_solute-bd_prot1"/>
</dbReference>
<dbReference type="HOGENOM" id="CLU_031285_10_1_12"/>
<evidence type="ECO:0000313" key="4">
    <source>
        <dbReference type="EMBL" id="AEV28766.1"/>
    </source>
</evidence>
<protein>
    <submittedName>
        <fullName evidence="4">ABC-type sugar transport system, periplasmic component</fullName>
    </submittedName>
</protein>
<evidence type="ECO:0000256" key="2">
    <source>
        <dbReference type="ARBA" id="ARBA00008520"/>
    </source>
</evidence>
<comment type="subcellular location">
    <subcellularLocation>
        <location evidence="1">Periplasm</location>
    </subcellularLocation>
</comment>
<proteinExistence type="inferred from homology"/>
<sequence length="434" mass="48831">MKKLGLGLFLLVALLLPTFAQGTAEKTVDLSEPVTLTLWTHEDANRAALEKGLIEEFTKQNPNVSVDYQTYPSGKMSELLTVAFSANQGPDVFNQSQSVIRRFVVEGRTSTLNPTWIGAKSTKEVLDRYIPGSLEAVMLDGGIHGLPLEYTNLCLFVNKQIFREAGLDAEKDYPKTWEEVMSLSEKLVQRNGEIITRRGFDFRYPSYTQQFLPMVEQLGGKLISDDGKKAVIGDAAWIQFFDYMKAWGPKGKNLGGPTYTAARKAFDLNDNQIAMSESGLYQEARIQTANPEFYNSGDWMVVPYPQWENAIQHVAGKVSCHYYLVNGQSSEAKQIWSWRLVDFMLSHGEDYLAKVNLVQPTYKLFKSKAFSETPYSSVFEDDMNYANLVFYAENSGAINDKFKAAVESSMLQGKDSKEVLDSFRASVQDILNEE</sequence>
<evidence type="ECO:0000256" key="3">
    <source>
        <dbReference type="SAM" id="SignalP"/>
    </source>
</evidence>
<organism evidence="4 5">
    <name type="scientific">Sphaerochaeta pleomorpha (strain ATCC BAA-1885 / DSM 22778 / Grapes)</name>
    <dbReference type="NCBI Taxonomy" id="158190"/>
    <lineage>
        <taxon>Bacteria</taxon>
        <taxon>Pseudomonadati</taxon>
        <taxon>Spirochaetota</taxon>
        <taxon>Spirochaetia</taxon>
        <taxon>Spirochaetales</taxon>
        <taxon>Sphaerochaetaceae</taxon>
        <taxon>Sphaerochaeta</taxon>
    </lineage>
</organism>
<dbReference type="SUPFAM" id="SSF53850">
    <property type="entry name" value="Periplasmic binding protein-like II"/>
    <property type="match status" value="1"/>
</dbReference>
<dbReference type="Gene3D" id="3.40.190.10">
    <property type="entry name" value="Periplasmic binding protein-like II"/>
    <property type="match status" value="1"/>
</dbReference>
<dbReference type="eggNOG" id="COG1653">
    <property type="taxonomic scope" value="Bacteria"/>
</dbReference>
<dbReference type="InterPro" id="IPR006059">
    <property type="entry name" value="SBP"/>
</dbReference>
<evidence type="ECO:0000256" key="1">
    <source>
        <dbReference type="ARBA" id="ARBA00004418"/>
    </source>
</evidence>
<keyword evidence="3" id="KW-0732">Signal</keyword>
<dbReference type="PANTHER" id="PTHR43649:SF12">
    <property type="entry name" value="DIACETYLCHITOBIOSE BINDING PROTEIN DASA"/>
    <property type="match status" value="1"/>
</dbReference>
<comment type="similarity">
    <text evidence="2">Belongs to the bacterial solute-binding protein 1 family.</text>
</comment>
<name>G8QRB3_SPHPG</name>
<reference evidence="4 5" key="1">
    <citation type="submission" date="2011-11" db="EMBL/GenBank/DDBJ databases">
        <title>Complete sequence of Spirochaeta sp. grapes.</title>
        <authorList>
            <consortium name="US DOE Joint Genome Institute"/>
            <person name="Lucas S."/>
            <person name="Han J."/>
            <person name="Lapidus A."/>
            <person name="Cheng J.-F."/>
            <person name="Goodwin L."/>
            <person name="Pitluck S."/>
            <person name="Peters L."/>
            <person name="Ovchinnikova G."/>
            <person name="Munk A.C."/>
            <person name="Detter J.C."/>
            <person name="Han C."/>
            <person name="Tapia R."/>
            <person name="Land M."/>
            <person name="Hauser L."/>
            <person name="Kyrpides N."/>
            <person name="Ivanova N."/>
            <person name="Pagani I."/>
            <person name="Ritalahtilisa K."/>
            <person name="Loeffler F."/>
            <person name="Woyke T."/>
        </authorList>
    </citation>
    <scope>NUCLEOTIDE SEQUENCE [LARGE SCALE GENOMIC DNA]</scope>
    <source>
        <strain evidence="5">ATCC BAA-1885 / DSM 22778 / Grapes</strain>
    </source>
</reference>
<dbReference type="Proteomes" id="UP000005632">
    <property type="component" value="Chromosome"/>
</dbReference>
<feature type="chain" id="PRO_5003513833" evidence="3">
    <location>
        <begin position="21"/>
        <end position="434"/>
    </location>
</feature>
<dbReference type="Pfam" id="PF01547">
    <property type="entry name" value="SBP_bac_1"/>
    <property type="match status" value="1"/>
</dbReference>
<evidence type="ECO:0000313" key="5">
    <source>
        <dbReference type="Proteomes" id="UP000005632"/>
    </source>
</evidence>
<dbReference type="KEGG" id="sgp:SpiGrapes_0940"/>
<keyword evidence="4" id="KW-0762">Sugar transport</keyword>
<dbReference type="AlphaFoldDB" id="G8QRB3"/>
<dbReference type="PANTHER" id="PTHR43649">
    <property type="entry name" value="ARABINOSE-BINDING PROTEIN-RELATED"/>
    <property type="match status" value="1"/>
</dbReference>
<accession>G8QRB3</accession>
<dbReference type="RefSeq" id="WP_014269615.1">
    <property type="nucleotide sequence ID" value="NC_016633.1"/>
</dbReference>
<dbReference type="OrthoDB" id="9769685at2"/>
<dbReference type="GO" id="GO:0042597">
    <property type="term" value="C:periplasmic space"/>
    <property type="evidence" value="ECO:0007669"/>
    <property type="project" value="UniProtKB-SubCell"/>
</dbReference>
<dbReference type="STRING" id="158190.SpiGrapes_0940"/>
<feature type="signal peptide" evidence="3">
    <location>
        <begin position="1"/>
        <end position="20"/>
    </location>
</feature>
<gene>
    <name evidence="4" type="ordered locus">SpiGrapes_0940</name>
</gene>
<dbReference type="EMBL" id="CP003155">
    <property type="protein sequence ID" value="AEV28766.1"/>
    <property type="molecule type" value="Genomic_DNA"/>
</dbReference>